<dbReference type="InterPro" id="IPR027443">
    <property type="entry name" value="IPNS-like_sf"/>
</dbReference>
<dbReference type="AlphaFoldDB" id="A0AAD1YUX1"/>
<feature type="domain" description="Non-haem dioxygenase N-terminal" evidence="4">
    <location>
        <begin position="9"/>
        <end position="79"/>
    </location>
</feature>
<dbReference type="SUPFAM" id="SSF51197">
    <property type="entry name" value="Clavaminate synthase-like"/>
    <property type="match status" value="1"/>
</dbReference>
<dbReference type="Pfam" id="PF03171">
    <property type="entry name" value="2OG-FeII_Oxy"/>
    <property type="match status" value="1"/>
</dbReference>
<dbReference type="Proteomes" id="UP000834106">
    <property type="component" value="Chromosome 3"/>
</dbReference>
<dbReference type="InterPro" id="IPR044861">
    <property type="entry name" value="IPNS-like_FE2OG_OXY"/>
</dbReference>
<keyword evidence="2" id="KW-0408">Iron</keyword>
<keyword evidence="6" id="KW-1185">Reference proteome</keyword>
<accession>A0AAD1YUX1</accession>
<sequence length="311" mass="35200">MGSYAESKLPIVEFNEKNLIPGTKSWESTSHSVRRALEKYGCFIAVHEKITTEMHDAMFKSAMPLYELPAERKMKLECNFLGSGYGSNYPRMPLCEYFGIENGANIEGTKNFASLMWPEGNDQFSETTASYCKLLSELEAAITQMVFSSYGVEKYFEAFTQSSFYLTKFLKYRVPKENEINMGLVPHIDKTFFGLIDTSTKGLEIETRDGEWINFEPAPNTFLVIAGELFTAWSNGRIYAPLHKVVITGDEAKYSVGQFLFSNGTMEVPPELVDDENPLKFKPFNHLEFLKYCKEGGQATLKSAIETYCGI</sequence>
<dbReference type="InterPro" id="IPR026992">
    <property type="entry name" value="DIOX_N"/>
</dbReference>
<evidence type="ECO:0000313" key="5">
    <source>
        <dbReference type="EMBL" id="CAI9757757.1"/>
    </source>
</evidence>
<dbReference type="InterPro" id="IPR050231">
    <property type="entry name" value="Iron_ascorbate_oxido_reductase"/>
</dbReference>
<evidence type="ECO:0000313" key="6">
    <source>
        <dbReference type="Proteomes" id="UP000834106"/>
    </source>
</evidence>
<dbReference type="Pfam" id="PF14226">
    <property type="entry name" value="DIOX_N"/>
    <property type="match status" value="1"/>
</dbReference>
<reference evidence="5" key="1">
    <citation type="submission" date="2023-05" db="EMBL/GenBank/DDBJ databases">
        <authorList>
            <person name="Huff M."/>
        </authorList>
    </citation>
    <scope>NUCLEOTIDE SEQUENCE</scope>
</reference>
<evidence type="ECO:0000256" key="1">
    <source>
        <dbReference type="ARBA" id="ARBA00022723"/>
    </source>
</evidence>
<dbReference type="EMBL" id="OU503038">
    <property type="protein sequence ID" value="CAI9757757.1"/>
    <property type="molecule type" value="Genomic_DNA"/>
</dbReference>
<evidence type="ECO:0000259" key="4">
    <source>
        <dbReference type="Pfam" id="PF14226"/>
    </source>
</evidence>
<evidence type="ECO:0000259" key="3">
    <source>
        <dbReference type="Pfam" id="PF03171"/>
    </source>
</evidence>
<dbReference type="PANTHER" id="PTHR47990">
    <property type="entry name" value="2-OXOGLUTARATE (2OG) AND FE(II)-DEPENDENT OXYGENASE SUPERFAMILY PROTEIN-RELATED"/>
    <property type="match status" value="1"/>
</dbReference>
<organism evidence="5 6">
    <name type="scientific">Fraxinus pennsylvanica</name>
    <dbReference type="NCBI Taxonomy" id="56036"/>
    <lineage>
        <taxon>Eukaryota</taxon>
        <taxon>Viridiplantae</taxon>
        <taxon>Streptophyta</taxon>
        <taxon>Embryophyta</taxon>
        <taxon>Tracheophyta</taxon>
        <taxon>Spermatophyta</taxon>
        <taxon>Magnoliopsida</taxon>
        <taxon>eudicotyledons</taxon>
        <taxon>Gunneridae</taxon>
        <taxon>Pentapetalae</taxon>
        <taxon>asterids</taxon>
        <taxon>lamiids</taxon>
        <taxon>Lamiales</taxon>
        <taxon>Oleaceae</taxon>
        <taxon>Oleeae</taxon>
        <taxon>Fraxinus</taxon>
    </lineage>
</organism>
<evidence type="ECO:0000256" key="2">
    <source>
        <dbReference type="ARBA" id="ARBA00023004"/>
    </source>
</evidence>
<feature type="domain" description="Isopenicillin N synthase-like Fe(2+) 2OG dioxygenase" evidence="3">
    <location>
        <begin position="172"/>
        <end position="260"/>
    </location>
</feature>
<evidence type="ECO:0008006" key="7">
    <source>
        <dbReference type="Google" id="ProtNLM"/>
    </source>
</evidence>
<dbReference type="GO" id="GO:0016706">
    <property type="term" value="F:2-oxoglutarate-dependent dioxygenase activity"/>
    <property type="evidence" value="ECO:0007669"/>
    <property type="project" value="UniProtKB-ARBA"/>
</dbReference>
<proteinExistence type="predicted"/>
<dbReference type="GO" id="GO:0046872">
    <property type="term" value="F:metal ion binding"/>
    <property type="evidence" value="ECO:0007669"/>
    <property type="project" value="UniProtKB-KW"/>
</dbReference>
<name>A0AAD1YUX1_9LAMI</name>
<gene>
    <name evidence="5" type="ORF">FPE_LOCUS5187</name>
</gene>
<protein>
    <recommendedName>
        <fullName evidence="7">Fe2OG dioxygenase domain-containing protein</fullName>
    </recommendedName>
</protein>
<dbReference type="Gene3D" id="2.60.120.330">
    <property type="entry name" value="B-lactam Antibiotic, Isopenicillin N Synthase, Chain"/>
    <property type="match status" value="1"/>
</dbReference>
<keyword evidence="1" id="KW-0479">Metal-binding</keyword>